<dbReference type="Pfam" id="PF08818">
    <property type="entry name" value="DUF1801"/>
    <property type="match status" value="1"/>
</dbReference>
<sequence length="116" mass="13330">MHPDLSSFYLEKSEPVKSCLLALRTIVLKFDVEIKETKKYGMPCYLYKNKAFCYIWTDKKSGHPYLLIVEGRQIDHPALQQGDRSKMKILPVDPNADLEIEIIQEVLLLAVALYTG</sequence>
<organism evidence="2 3">
    <name type="scientific">Reichenbachiella faecimaris</name>
    <dbReference type="NCBI Taxonomy" id="692418"/>
    <lineage>
        <taxon>Bacteria</taxon>
        <taxon>Pseudomonadati</taxon>
        <taxon>Bacteroidota</taxon>
        <taxon>Cytophagia</taxon>
        <taxon>Cytophagales</taxon>
        <taxon>Reichenbachiellaceae</taxon>
        <taxon>Reichenbachiella</taxon>
    </lineage>
</organism>
<dbReference type="InterPro" id="IPR014922">
    <property type="entry name" value="YdhG-like"/>
</dbReference>
<dbReference type="STRING" id="692418.SAMN04488029_0933"/>
<dbReference type="Proteomes" id="UP000192472">
    <property type="component" value="Unassembled WGS sequence"/>
</dbReference>
<proteinExistence type="predicted"/>
<dbReference type="SUPFAM" id="SSF159888">
    <property type="entry name" value="YdhG-like"/>
    <property type="match status" value="1"/>
</dbReference>
<reference evidence="2 3" key="1">
    <citation type="submission" date="2017-04" db="EMBL/GenBank/DDBJ databases">
        <authorList>
            <person name="Afonso C.L."/>
            <person name="Miller P.J."/>
            <person name="Scott M.A."/>
            <person name="Spackman E."/>
            <person name="Goraichik I."/>
            <person name="Dimitrov K.M."/>
            <person name="Suarez D.L."/>
            <person name="Swayne D.E."/>
        </authorList>
    </citation>
    <scope>NUCLEOTIDE SEQUENCE [LARGE SCALE GENOMIC DNA]</scope>
    <source>
        <strain evidence="2 3">DSM 26133</strain>
    </source>
</reference>
<evidence type="ECO:0000259" key="1">
    <source>
        <dbReference type="Pfam" id="PF08818"/>
    </source>
</evidence>
<keyword evidence="3" id="KW-1185">Reference proteome</keyword>
<feature type="domain" description="YdhG-like" evidence="1">
    <location>
        <begin position="17"/>
        <end position="109"/>
    </location>
</feature>
<gene>
    <name evidence="2" type="ORF">SAMN04488029_0933</name>
</gene>
<evidence type="ECO:0000313" key="2">
    <source>
        <dbReference type="EMBL" id="SMD32585.1"/>
    </source>
</evidence>
<protein>
    <recommendedName>
        <fullName evidence="1">YdhG-like domain-containing protein</fullName>
    </recommendedName>
</protein>
<name>A0A1W2G7C8_REIFA</name>
<accession>A0A1W2G7C8</accession>
<dbReference type="Gene3D" id="3.90.1150.200">
    <property type="match status" value="1"/>
</dbReference>
<dbReference type="EMBL" id="FWYF01000001">
    <property type="protein sequence ID" value="SMD32585.1"/>
    <property type="molecule type" value="Genomic_DNA"/>
</dbReference>
<dbReference type="OrthoDB" id="670608at2"/>
<dbReference type="AlphaFoldDB" id="A0A1W2G7C8"/>
<evidence type="ECO:0000313" key="3">
    <source>
        <dbReference type="Proteomes" id="UP000192472"/>
    </source>
</evidence>